<evidence type="ECO:0000313" key="2">
    <source>
        <dbReference type="Proteomes" id="UP000005239"/>
    </source>
</evidence>
<reference evidence="2" key="1">
    <citation type="journal article" date="2008" name="Nat. Genet.">
        <title>The Pristionchus pacificus genome provides a unique perspective on nematode lifestyle and parasitism.</title>
        <authorList>
            <person name="Dieterich C."/>
            <person name="Clifton S.W."/>
            <person name="Schuster L.N."/>
            <person name="Chinwalla A."/>
            <person name="Delehaunty K."/>
            <person name="Dinkelacker I."/>
            <person name="Fulton L."/>
            <person name="Fulton R."/>
            <person name="Godfrey J."/>
            <person name="Minx P."/>
            <person name="Mitreva M."/>
            <person name="Roeseler W."/>
            <person name="Tian H."/>
            <person name="Witte H."/>
            <person name="Yang S.P."/>
            <person name="Wilson R.K."/>
            <person name="Sommer R.J."/>
        </authorList>
    </citation>
    <scope>NUCLEOTIDE SEQUENCE [LARGE SCALE GENOMIC DNA]</scope>
    <source>
        <strain evidence="2">PS312</strain>
    </source>
</reference>
<gene>
    <name evidence="1" type="primary">WBGene00284170</name>
</gene>
<accession>A0A8R1Z524</accession>
<keyword evidence="2" id="KW-1185">Reference proteome</keyword>
<dbReference type="Proteomes" id="UP000005239">
    <property type="component" value="Unassembled WGS sequence"/>
</dbReference>
<name>A0A2A6CLI7_PRIPA</name>
<sequence>MKRRQDYIGTDELNGYLCQYMFRRRFLNDKMLNKLLAEMSLYDIDNDELSGLDENSEDEIVIASAL</sequence>
<reference evidence="1" key="2">
    <citation type="submission" date="2022-06" db="UniProtKB">
        <authorList>
            <consortium name="EnsemblMetazoa"/>
        </authorList>
    </citation>
    <scope>IDENTIFICATION</scope>
    <source>
        <strain evidence="1">PS312</strain>
    </source>
</reference>
<dbReference type="EnsemblMetazoa" id="PPA45801.1">
    <property type="protein sequence ID" value="PPA45801.1"/>
    <property type="gene ID" value="WBGene00284170"/>
</dbReference>
<evidence type="ECO:0000313" key="1">
    <source>
        <dbReference type="EnsemblMetazoa" id="PPA45801.1"/>
    </source>
</evidence>
<proteinExistence type="predicted"/>
<dbReference type="AlphaFoldDB" id="A0A2A6CLI7"/>
<protein>
    <submittedName>
        <fullName evidence="1">Uncharacterized protein</fullName>
    </submittedName>
</protein>
<organism evidence="1 2">
    <name type="scientific">Pristionchus pacificus</name>
    <name type="common">Parasitic nematode worm</name>
    <dbReference type="NCBI Taxonomy" id="54126"/>
    <lineage>
        <taxon>Eukaryota</taxon>
        <taxon>Metazoa</taxon>
        <taxon>Ecdysozoa</taxon>
        <taxon>Nematoda</taxon>
        <taxon>Chromadorea</taxon>
        <taxon>Rhabditida</taxon>
        <taxon>Rhabditina</taxon>
        <taxon>Diplogasteromorpha</taxon>
        <taxon>Diplogasteroidea</taxon>
        <taxon>Neodiplogasteridae</taxon>
        <taxon>Pristionchus</taxon>
    </lineage>
</organism>
<accession>A0A2A6CLI7</accession>